<feature type="region of interest" description="Disordered" evidence="1">
    <location>
        <begin position="344"/>
        <end position="365"/>
    </location>
</feature>
<proteinExistence type="predicted"/>
<dbReference type="EMBL" id="AWNI01000037">
    <property type="protein sequence ID" value="ETS60350.1"/>
    <property type="molecule type" value="Genomic_DNA"/>
</dbReference>
<organism evidence="3 4">
    <name type="scientific">Moesziomyces aphidis</name>
    <name type="common">Pseudozyma aphidis</name>
    <dbReference type="NCBI Taxonomy" id="84754"/>
    <lineage>
        <taxon>Eukaryota</taxon>
        <taxon>Fungi</taxon>
        <taxon>Dikarya</taxon>
        <taxon>Basidiomycota</taxon>
        <taxon>Ustilaginomycotina</taxon>
        <taxon>Ustilaginomycetes</taxon>
        <taxon>Ustilaginales</taxon>
        <taxon>Ustilaginaceae</taxon>
        <taxon>Moesziomyces</taxon>
    </lineage>
</organism>
<feature type="region of interest" description="Disordered" evidence="1">
    <location>
        <begin position="414"/>
        <end position="513"/>
    </location>
</feature>
<evidence type="ECO:0000313" key="3">
    <source>
        <dbReference type="EMBL" id="ETS60350.1"/>
    </source>
</evidence>
<evidence type="ECO:0000256" key="2">
    <source>
        <dbReference type="SAM" id="Phobius"/>
    </source>
</evidence>
<dbReference type="OrthoDB" id="2576334at2759"/>
<feature type="compositionally biased region" description="Low complexity" evidence="1">
    <location>
        <begin position="344"/>
        <end position="362"/>
    </location>
</feature>
<sequence>MTSQWDPDYWGLTSSAPSATLNPQAAASRTAKPSYATAYASYDNDSLPVTPDVVANPWNTSLLWSAGIVDNRDPRSNFWPIANWRNFSIPSNIDTAPIQYYYSSSNEGDSVNFVFTGHGLSVLDYRGPSRGEYNLTIDNTTTVVINAYSANDELASATGSQLPPVIWTSDTLDEGTHSVVMSNMNNQTHMHFWGIVINPNNYVPGKSFLHIASNVKTIIIASTVTASVMLLLFAIAASLFYYCKLVRPRRRLQSQMDAERKDLSLLPHSISSSSTANSSSRSQLRLDTAFLSSQGDLGRVPSRVTATTNESQYWLQPDIHHSLTADTSTRPSNRVHALFQEVTPISPTLSSPSSPTANTPATELDSSATAYSTSFGCEPVSPISPSNAYATAQSPTQHRNFWDASHQYSVAARPNHARGASTSDLDPFQDAHSVSLSPTSLTRSASRRPLPTPPTAMTPVSPVTLPLPPAVPPRPNQTIGAAHIPTSPATSSLGPAVPPRPTASAERESSRYRVEQDACSIHFSDNGLFDNHTGETLLPPPYAPRDMGRHFT</sequence>
<keyword evidence="2" id="KW-0472">Membrane</keyword>
<feature type="compositionally biased region" description="Pro residues" evidence="1">
    <location>
        <begin position="465"/>
        <end position="475"/>
    </location>
</feature>
<reference evidence="3 4" key="1">
    <citation type="journal article" date="2014" name="Genome Announc.">
        <title>Genome sequence of the basidiomycetous fungus Pseudozyma aphidis DSM70725, an efficient producer of biosurfactant mannosylerythritol lipids.</title>
        <authorList>
            <person name="Lorenz S."/>
            <person name="Guenther M."/>
            <person name="Grumaz C."/>
            <person name="Rupp S."/>
            <person name="Zibek S."/>
            <person name="Sohn K."/>
        </authorList>
    </citation>
    <scope>NUCLEOTIDE SEQUENCE [LARGE SCALE GENOMIC DNA]</scope>
    <source>
        <strain evidence="4">ATCC 32657 / CBS 517.83 / DSM 70725 / JCM 10318 / NBRC 10182 / NRRL Y-7954 / St-0401</strain>
    </source>
</reference>
<dbReference type="HOGENOM" id="CLU_513053_0_0_1"/>
<protein>
    <submittedName>
        <fullName evidence="3">Uncharacterized protein</fullName>
    </submittedName>
</protein>
<dbReference type="AlphaFoldDB" id="W3VFS4"/>
<evidence type="ECO:0000313" key="4">
    <source>
        <dbReference type="Proteomes" id="UP000019462"/>
    </source>
</evidence>
<keyword evidence="2" id="KW-1133">Transmembrane helix</keyword>
<feature type="region of interest" description="Disordered" evidence="1">
    <location>
        <begin position="532"/>
        <end position="552"/>
    </location>
</feature>
<comment type="caution">
    <text evidence="3">The sequence shown here is derived from an EMBL/GenBank/DDBJ whole genome shotgun (WGS) entry which is preliminary data.</text>
</comment>
<feature type="transmembrane region" description="Helical" evidence="2">
    <location>
        <begin position="218"/>
        <end position="243"/>
    </location>
</feature>
<feature type="compositionally biased region" description="Polar residues" evidence="1">
    <location>
        <begin position="432"/>
        <end position="444"/>
    </location>
</feature>
<keyword evidence="2" id="KW-0812">Transmembrane</keyword>
<dbReference type="Gene3D" id="2.60.120.260">
    <property type="entry name" value="Galactose-binding domain-like"/>
    <property type="match status" value="1"/>
</dbReference>
<evidence type="ECO:0000256" key="1">
    <source>
        <dbReference type="SAM" id="MobiDB-lite"/>
    </source>
</evidence>
<keyword evidence="4" id="KW-1185">Reference proteome</keyword>
<dbReference type="Proteomes" id="UP000019462">
    <property type="component" value="Unassembled WGS sequence"/>
</dbReference>
<accession>W3VFS4</accession>
<gene>
    <name evidence="3" type="ORF">PaG_05551</name>
</gene>
<name>W3VFS4_MOEAP</name>